<feature type="region of interest" description="Disordered" evidence="7">
    <location>
        <begin position="33"/>
        <end position="54"/>
    </location>
</feature>
<feature type="compositionally biased region" description="Basic and acidic residues" evidence="7">
    <location>
        <begin position="145"/>
        <end position="160"/>
    </location>
</feature>
<sequence>MDLRRTGAKSSVVAGSVWETRMRSDEIKGGFKVFNGEDDSNGEENGDKGLSLKKGQTFGKRKTWKSESFDGFEKNPIQIAKGKAEEQCKKSPFRVAKGRSSMENCKDLSLSVDGGVKKIPVQVRKGVRDLSKSVDEIERTPIHGKKLRSEVQVRKVKSDTVKASSAQSGDGNGNKVLVLDNEKSEVNLKDGSLPEELCKEFGVCQEMVISSNGNMPKSSPEISVDDDIDDDDDDEEEEEFYEEEEEEMEIGDEKKSFDIKEINVPEVEKPNKDANEMKKFPEEKKPNKAVNAVTNLEQDKPSKVANEVMKISQFHNKAAPFSSTVNKQPPPVVKCATPVYTTSAKTTKSTPSSDDYHYQSFPQTQNKLQSLVDLVMWRDVSKSALIFGIGTFVTVSSSYTQDLNISFITVISYVGLVYLAAIFLYRSIICRGIVDIDESSYVVGEEEAIWVLKLVLPYLNEFLLKLRALFSGDPSTTMKLAVLLFVLARCGSSITIWKMAKLGFFGVFTVPKVCSSYSHQITAYGKFWIRRFRDAWESCTHKKAVAVAIFILVWNLSSIVARIWAAFMLFVAFRYYQQKMVTDEWAEAETGPSNSEEPRQGPVGRQRQHVVGSSKIVLPNMLKKRS</sequence>
<organism evidence="9 10">
    <name type="scientific">Hibiscus sabdariffa</name>
    <name type="common">roselle</name>
    <dbReference type="NCBI Taxonomy" id="183260"/>
    <lineage>
        <taxon>Eukaryota</taxon>
        <taxon>Viridiplantae</taxon>
        <taxon>Streptophyta</taxon>
        <taxon>Embryophyta</taxon>
        <taxon>Tracheophyta</taxon>
        <taxon>Spermatophyta</taxon>
        <taxon>Magnoliopsida</taxon>
        <taxon>eudicotyledons</taxon>
        <taxon>Gunneridae</taxon>
        <taxon>Pentapetalae</taxon>
        <taxon>rosids</taxon>
        <taxon>malvids</taxon>
        <taxon>Malvales</taxon>
        <taxon>Malvaceae</taxon>
        <taxon>Malvoideae</taxon>
        <taxon>Hibiscus</taxon>
    </lineage>
</organism>
<feature type="transmembrane region" description="Helical" evidence="6">
    <location>
        <begin position="405"/>
        <end position="425"/>
    </location>
</feature>
<dbReference type="PANTHER" id="PTHR46626">
    <property type="entry name" value="RETICULON-LIKE PROTEIN B17"/>
    <property type="match status" value="1"/>
</dbReference>
<comment type="caution">
    <text evidence="9">The sequence shown here is derived from an EMBL/GenBank/DDBJ whole genome shotgun (WGS) entry which is preliminary data.</text>
</comment>
<dbReference type="PROSITE" id="PS50845">
    <property type="entry name" value="RETICULON"/>
    <property type="match status" value="1"/>
</dbReference>
<keyword evidence="2 6" id="KW-0812">Transmembrane</keyword>
<evidence type="ECO:0000256" key="7">
    <source>
        <dbReference type="SAM" id="MobiDB-lite"/>
    </source>
</evidence>
<dbReference type="InterPro" id="IPR003388">
    <property type="entry name" value="Reticulon"/>
</dbReference>
<accession>A0ABR2GI01</accession>
<name>A0ABR2GI01_9ROSI</name>
<keyword evidence="4 6" id="KW-1133">Transmembrane helix</keyword>
<evidence type="ECO:0000259" key="8">
    <source>
        <dbReference type="PROSITE" id="PS50845"/>
    </source>
</evidence>
<keyword evidence="10" id="KW-1185">Reference proteome</keyword>
<feature type="region of interest" description="Disordered" evidence="7">
    <location>
        <begin position="587"/>
        <end position="626"/>
    </location>
</feature>
<evidence type="ECO:0000313" key="10">
    <source>
        <dbReference type="Proteomes" id="UP001472677"/>
    </source>
</evidence>
<keyword evidence="3 6" id="KW-0256">Endoplasmic reticulum</keyword>
<protein>
    <recommendedName>
        <fullName evidence="6">Reticulon-like protein</fullName>
    </recommendedName>
</protein>
<comment type="subcellular location">
    <subcellularLocation>
        <location evidence="1 6">Endoplasmic reticulum membrane</location>
        <topology evidence="1 6">Multi-pass membrane protein</topology>
    </subcellularLocation>
</comment>
<feature type="compositionally biased region" description="Acidic residues" evidence="7">
    <location>
        <begin position="223"/>
        <end position="250"/>
    </location>
</feature>
<evidence type="ECO:0000256" key="3">
    <source>
        <dbReference type="ARBA" id="ARBA00022824"/>
    </source>
</evidence>
<dbReference type="EMBL" id="JBBPBM010000001">
    <property type="protein sequence ID" value="KAK8602547.1"/>
    <property type="molecule type" value="Genomic_DNA"/>
</dbReference>
<gene>
    <name evidence="9" type="ORF">V6N12_052353</name>
</gene>
<evidence type="ECO:0000256" key="6">
    <source>
        <dbReference type="RuleBase" id="RU363132"/>
    </source>
</evidence>
<dbReference type="Proteomes" id="UP001472677">
    <property type="component" value="Unassembled WGS sequence"/>
</dbReference>
<proteinExistence type="predicted"/>
<evidence type="ECO:0000256" key="5">
    <source>
        <dbReference type="ARBA" id="ARBA00023136"/>
    </source>
</evidence>
<feature type="transmembrane region" description="Helical" evidence="6">
    <location>
        <begin position="544"/>
        <end position="573"/>
    </location>
</feature>
<keyword evidence="5 6" id="KW-0472">Membrane</keyword>
<evidence type="ECO:0000313" key="9">
    <source>
        <dbReference type="EMBL" id="KAK8602547.1"/>
    </source>
</evidence>
<dbReference type="InterPro" id="IPR044647">
    <property type="entry name" value="RTNLB17/18/21"/>
</dbReference>
<dbReference type="PANTHER" id="PTHR46626:SF1">
    <property type="entry name" value="RETICULON-LIKE PROTEIN B21"/>
    <property type="match status" value="1"/>
</dbReference>
<evidence type="ECO:0000256" key="2">
    <source>
        <dbReference type="ARBA" id="ARBA00022692"/>
    </source>
</evidence>
<reference evidence="9 10" key="1">
    <citation type="journal article" date="2024" name="G3 (Bethesda)">
        <title>Genome assembly of Hibiscus sabdariffa L. provides insights into metabolisms of medicinal natural products.</title>
        <authorList>
            <person name="Kim T."/>
        </authorList>
    </citation>
    <scope>NUCLEOTIDE SEQUENCE [LARGE SCALE GENOMIC DNA]</scope>
    <source>
        <strain evidence="9">TK-2024</strain>
        <tissue evidence="9">Old leaves</tissue>
    </source>
</reference>
<feature type="region of interest" description="Disordered" evidence="7">
    <location>
        <begin position="210"/>
        <end position="267"/>
    </location>
</feature>
<feature type="compositionally biased region" description="Basic and acidic residues" evidence="7">
    <location>
        <begin position="251"/>
        <end position="267"/>
    </location>
</feature>
<evidence type="ECO:0000256" key="1">
    <source>
        <dbReference type="ARBA" id="ARBA00004477"/>
    </source>
</evidence>
<feature type="domain" description="Reticulon" evidence="8">
    <location>
        <begin position="371"/>
        <end position="524"/>
    </location>
</feature>
<dbReference type="Pfam" id="PF02453">
    <property type="entry name" value="Reticulon"/>
    <property type="match status" value="1"/>
</dbReference>
<evidence type="ECO:0000256" key="4">
    <source>
        <dbReference type="ARBA" id="ARBA00022989"/>
    </source>
</evidence>
<feature type="region of interest" description="Disordered" evidence="7">
    <location>
        <begin position="145"/>
        <end position="184"/>
    </location>
</feature>